<protein>
    <recommendedName>
        <fullName evidence="9">Major facilitator superfamily (MFS) profile domain-containing protein</fullName>
    </recommendedName>
</protein>
<feature type="transmembrane region" description="Helical" evidence="8">
    <location>
        <begin position="12"/>
        <end position="30"/>
    </location>
</feature>
<dbReference type="GO" id="GO:0005886">
    <property type="term" value="C:plasma membrane"/>
    <property type="evidence" value="ECO:0007669"/>
    <property type="project" value="UniProtKB-SubCell"/>
</dbReference>
<dbReference type="InterPro" id="IPR036259">
    <property type="entry name" value="MFS_trans_sf"/>
</dbReference>
<dbReference type="Gene3D" id="1.20.1250.20">
    <property type="entry name" value="MFS general substrate transporter like domains"/>
    <property type="match status" value="1"/>
</dbReference>
<feature type="transmembrane region" description="Helical" evidence="8">
    <location>
        <begin position="300"/>
        <end position="323"/>
    </location>
</feature>
<dbReference type="Proteomes" id="UP001314205">
    <property type="component" value="Unassembled WGS sequence"/>
</dbReference>
<keyword evidence="2" id="KW-0813">Transport</keyword>
<evidence type="ECO:0000256" key="6">
    <source>
        <dbReference type="ARBA" id="ARBA00022989"/>
    </source>
</evidence>
<evidence type="ECO:0000256" key="1">
    <source>
        <dbReference type="ARBA" id="ARBA00004651"/>
    </source>
</evidence>
<evidence type="ECO:0000256" key="7">
    <source>
        <dbReference type="ARBA" id="ARBA00023136"/>
    </source>
</evidence>
<evidence type="ECO:0000256" key="2">
    <source>
        <dbReference type="ARBA" id="ARBA00022448"/>
    </source>
</evidence>
<dbReference type="SUPFAM" id="SSF103473">
    <property type="entry name" value="MFS general substrate transporter"/>
    <property type="match status" value="1"/>
</dbReference>
<keyword evidence="4" id="KW-0762">Sugar transport</keyword>
<dbReference type="FunFam" id="1.20.1250.20:FF:000218">
    <property type="entry name" value="facilitated trehalose transporter Tret1"/>
    <property type="match status" value="1"/>
</dbReference>
<dbReference type="AlphaFoldDB" id="A0AAV1L8R2"/>
<feature type="transmembrane region" description="Helical" evidence="8">
    <location>
        <begin position="103"/>
        <end position="125"/>
    </location>
</feature>
<dbReference type="PANTHER" id="PTHR48021:SF33">
    <property type="entry name" value="AT22075P-RELATED"/>
    <property type="match status" value="1"/>
</dbReference>
<feature type="transmembrane region" description="Helical" evidence="8">
    <location>
        <begin position="137"/>
        <end position="157"/>
    </location>
</feature>
<dbReference type="Pfam" id="PF00083">
    <property type="entry name" value="Sugar_tr"/>
    <property type="match status" value="1"/>
</dbReference>
<evidence type="ECO:0000313" key="11">
    <source>
        <dbReference type="Proteomes" id="UP001314205"/>
    </source>
</evidence>
<feature type="transmembrane region" description="Helical" evidence="8">
    <location>
        <begin position="163"/>
        <end position="182"/>
    </location>
</feature>
<name>A0AAV1L8R2_9NEOP</name>
<feature type="transmembrane region" description="Helical" evidence="8">
    <location>
        <begin position="362"/>
        <end position="382"/>
    </location>
</feature>
<keyword evidence="3" id="KW-1003">Cell membrane</keyword>
<dbReference type="EMBL" id="CAVLGL010000086">
    <property type="protein sequence ID" value="CAK1591315.1"/>
    <property type="molecule type" value="Genomic_DNA"/>
</dbReference>
<organism evidence="10 11">
    <name type="scientific">Parnassius mnemosyne</name>
    <name type="common">clouded apollo</name>
    <dbReference type="NCBI Taxonomy" id="213953"/>
    <lineage>
        <taxon>Eukaryota</taxon>
        <taxon>Metazoa</taxon>
        <taxon>Ecdysozoa</taxon>
        <taxon>Arthropoda</taxon>
        <taxon>Hexapoda</taxon>
        <taxon>Insecta</taxon>
        <taxon>Pterygota</taxon>
        <taxon>Neoptera</taxon>
        <taxon>Endopterygota</taxon>
        <taxon>Lepidoptera</taxon>
        <taxon>Glossata</taxon>
        <taxon>Ditrysia</taxon>
        <taxon>Papilionoidea</taxon>
        <taxon>Papilionidae</taxon>
        <taxon>Parnassiinae</taxon>
        <taxon>Parnassini</taxon>
        <taxon>Parnassius</taxon>
        <taxon>Driopa</taxon>
    </lineage>
</organism>
<sequence length="465" mass="51448">MTILFQTISTGIAGYLCMIMGIMFTWPSSTVRLFSSTNTTLNRPMTETEVALLGSLPSISALISIPCVSYIIETIGKKYCCMMFSVLQVINWVIITVSYNVEAILTAIFLSGLCNGILMVLPIYVSEICQDSIRGRMTSGAMVFCKIGMLVSYLMGGYLKYDVMNYVCLSMTVLGVVLISFLKESPMHLMRKGHENEAAQAIAFYRGTSTNSKLVKEELQVLRRVLNPDLGDTTPEEEKLRSDLKENSKVSWWQFLKKSRSTRKALIVILLLNTTVIFQGMIVAQVYAEPLFAEAVPSMSSTNCSVIFTLVTITAGFFGAFLIEQAGRRLLMIYASICTGISCVILGTQIQLHWGPHWVTAIFMYIFSLTNTCGAGTVPCVLAAEIFLPEIKSIASMLVIEWSLVCSFTVLFIFNPLVITIGLGPVFYFFAVACFLSAIFCIFFLPETKGLTVDVIQTIFAKSKV</sequence>
<evidence type="ECO:0000256" key="8">
    <source>
        <dbReference type="SAM" id="Phobius"/>
    </source>
</evidence>
<feature type="transmembrane region" description="Helical" evidence="8">
    <location>
        <begin position="394"/>
        <end position="414"/>
    </location>
</feature>
<dbReference type="PROSITE" id="PS00216">
    <property type="entry name" value="SUGAR_TRANSPORT_1"/>
    <property type="match status" value="1"/>
</dbReference>
<feature type="transmembrane region" description="Helical" evidence="8">
    <location>
        <begin position="330"/>
        <end position="350"/>
    </location>
</feature>
<feature type="transmembrane region" description="Helical" evidence="8">
    <location>
        <begin position="50"/>
        <end position="72"/>
    </location>
</feature>
<evidence type="ECO:0000256" key="5">
    <source>
        <dbReference type="ARBA" id="ARBA00022692"/>
    </source>
</evidence>
<comment type="caution">
    <text evidence="10">The sequence shown here is derived from an EMBL/GenBank/DDBJ whole genome shotgun (WGS) entry which is preliminary data.</text>
</comment>
<proteinExistence type="predicted"/>
<feature type="transmembrane region" description="Helical" evidence="8">
    <location>
        <begin position="426"/>
        <end position="445"/>
    </location>
</feature>
<accession>A0AAV1L8R2</accession>
<dbReference type="PROSITE" id="PS50850">
    <property type="entry name" value="MFS"/>
    <property type="match status" value="1"/>
</dbReference>
<evidence type="ECO:0000313" key="10">
    <source>
        <dbReference type="EMBL" id="CAK1591315.1"/>
    </source>
</evidence>
<dbReference type="GO" id="GO:0022857">
    <property type="term" value="F:transmembrane transporter activity"/>
    <property type="evidence" value="ECO:0007669"/>
    <property type="project" value="InterPro"/>
</dbReference>
<feature type="domain" description="Major facilitator superfamily (MFS) profile" evidence="9">
    <location>
        <begin position="2"/>
        <end position="449"/>
    </location>
</feature>
<keyword evidence="5 8" id="KW-0812">Transmembrane</keyword>
<keyword evidence="6 8" id="KW-1133">Transmembrane helix</keyword>
<dbReference type="InterPro" id="IPR005828">
    <property type="entry name" value="MFS_sugar_transport-like"/>
</dbReference>
<dbReference type="PANTHER" id="PTHR48021">
    <property type="match status" value="1"/>
</dbReference>
<keyword evidence="11" id="KW-1185">Reference proteome</keyword>
<reference evidence="10 11" key="1">
    <citation type="submission" date="2023-11" db="EMBL/GenBank/DDBJ databases">
        <authorList>
            <person name="Hedman E."/>
            <person name="Englund M."/>
            <person name="Stromberg M."/>
            <person name="Nyberg Akerstrom W."/>
            <person name="Nylinder S."/>
            <person name="Jareborg N."/>
            <person name="Kallberg Y."/>
            <person name="Kronander E."/>
        </authorList>
    </citation>
    <scope>NUCLEOTIDE SEQUENCE [LARGE SCALE GENOMIC DNA]</scope>
</reference>
<gene>
    <name evidence="10" type="ORF">PARMNEM_LOCUS11573</name>
</gene>
<evidence type="ECO:0000256" key="3">
    <source>
        <dbReference type="ARBA" id="ARBA00022475"/>
    </source>
</evidence>
<evidence type="ECO:0000259" key="9">
    <source>
        <dbReference type="PROSITE" id="PS50850"/>
    </source>
</evidence>
<dbReference type="InterPro" id="IPR005829">
    <property type="entry name" value="Sugar_transporter_CS"/>
</dbReference>
<dbReference type="InterPro" id="IPR020846">
    <property type="entry name" value="MFS_dom"/>
</dbReference>
<dbReference type="InterPro" id="IPR050549">
    <property type="entry name" value="MFS_Trehalose_Transporter"/>
</dbReference>
<feature type="transmembrane region" description="Helical" evidence="8">
    <location>
        <begin position="265"/>
        <end position="288"/>
    </location>
</feature>
<keyword evidence="7 8" id="KW-0472">Membrane</keyword>
<comment type="subcellular location">
    <subcellularLocation>
        <location evidence="1">Cell membrane</location>
        <topology evidence="1">Multi-pass membrane protein</topology>
    </subcellularLocation>
</comment>
<feature type="transmembrane region" description="Helical" evidence="8">
    <location>
        <begin position="79"/>
        <end position="97"/>
    </location>
</feature>
<evidence type="ECO:0000256" key="4">
    <source>
        <dbReference type="ARBA" id="ARBA00022597"/>
    </source>
</evidence>